<name>A0A1C3K8W4_TREPR</name>
<proteinExistence type="predicted"/>
<dbReference type="AlphaFoldDB" id="A0A1C3K8W4"/>
<protein>
    <submittedName>
        <fullName evidence="1">Uncharacterized protein</fullName>
    </submittedName>
</protein>
<reference evidence="2" key="1">
    <citation type="submission" date="2016-04" db="EMBL/GenBank/DDBJ databases">
        <authorList>
            <person name="Szabo Gitta"/>
        </authorList>
    </citation>
    <scope>NUCLEOTIDE SEQUENCE [LARGE SCALE GENOMIC DNA]</scope>
</reference>
<evidence type="ECO:0000313" key="1">
    <source>
        <dbReference type="EMBL" id="SBT62941.1"/>
    </source>
</evidence>
<dbReference type="Proteomes" id="UP000092845">
    <property type="component" value="Unassembled WGS sequence"/>
</dbReference>
<gene>
    <name evidence="1" type="ORF">TREMTM_A_00060</name>
</gene>
<sequence length="81" mass="8439">MYCAWLGSASARRPTYSTQLALEGGARNCGNCSCDALRTIPMTTTAAHGARCAEAMGISRAPATSNTRTQHGMALRATMSA</sequence>
<dbReference type="EMBL" id="FLRF01000001">
    <property type="protein sequence ID" value="SBT62941.1"/>
    <property type="molecule type" value="Genomic_DNA"/>
</dbReference>
<accession>A0A1C3K8W4</accession>
<evidence type="ECO:0000313" key="2">
    <source>
        <dbReference type="Proteomes" id="UP000092845"/>
    </source>
</evidence>
<organism evidence="1 2">
    <name type="scientific">Tremblaya princeps</name>
    <dbReference type="NCBI Taxonomy" id="189385"/>
    <lineage>
        <taxon>Bacteria</taxon>
        <taxon>Pseudomonadati</taxon>
        <taxon>Pseudomonadota</taxon>
        <taxon>Betaproteobacteria</taxon>
        <taxon>Candidatus Tremblayella</taxon>
    </lineage>
</organism>